<accession>A0A1G8Y1X3</accession>
<reference evidence="1 2" key="1">
    <citation type="submission" date="2016-10" db="EMBL/GenBank/DDBJ databases">
        <authorList>
            <person name="de Groot N.N."/>
        </authorList>
    </citation>
    <scope>NUCLEOTIDE SEQUENCE [LARGE SCALE GENOMIC DNA]</scope>
    <source>
        <strain evidence="1 2">CGMCC 1.10076</strain>
    </source>
</reference>
<organism evidence="1 2">
    <name type="scientific">Flavobacterium noncentrifugens</name>
    <dbReference type="NCBI Taxonomy" id="1128970"/>
    <lineage>
        <taxon>Bacteria</taxon>
        <taxon>Pseudomonadati</taxon>
        <taxon>Bacteroidota</taxon>
        <taxon>Flavobacteriia</taxon>
        <taxon>Flavobacteriales</taxon>
        <taxon>Flavobacteriaceae</taxon>
        <taxon>Flavobacterium</taxon>
    </lineage>
</organism>
<proteinExistence type="predicted"/>
<keyword evidence="2" id="KW-1185">Reference proteome</keyword>
<gene>
    <name evidence="1" type="ORF">SAMN04487935_2161</name>
</gene>
<dbReference type="EMBL" id="FNEZ01000003">
    <property type="protein sequence ID" value="SDJ96859.1"/>
    <property type="molecule type" value="Genomic_DNA"/>
</dbReference>
<protein>
    <submittedName>
        <fullName evidence="1">Uncharacterized protein</fullName>
    </submittedName>
</protein>
<evidence type="ECO:0000313" key="2">
    <source>
        <dbReference type="Proteomes" id="UP000199580"/>
    </source>
</evidence>
<name>A0A1G8Y1X3_9FLAO</name>
<dbReference type="STRING" id="1128970.SAMN04487935_2161"/>
<sequence>MKEKFISEFIYIDERRLNSYVEQINPSSMKYEKIPEWTADLSLISPKITSSRKTYPRNLTTYEKLEILIDFLDKNNFVNKDVTDLIYSFSNDYTVDYVPFAWHKITATRLIIQPENESSPCIYIWVYSNYNKDSEKRINICLMEDFIHDDISLPRIPISVYSSLIGMLINQYDIFKQTTILNNEEFSAIKKLNNYHEYSKKYSVLMSKFIGQNVIDVLVNAGAKIISPNRDIEVLYRFRECQCLNSGTQIFGYPLVIKV</sequence>
<evidence type="ECO:0000313" key="1">
    <source>
        <dbReference type="EMBL" id="SDJ96859.1"/>
    </source>
</evidence>
<dbReference type="Proteomes" id="UP000199580">
    <property type="component" value="Unassembled WGS sequence"/>
</dbReference>
<dbReference type="AlphaFoldDB" id="A0A1G8Y1X3"/>
<dbReference type="RefSeq" id="WP_091395095.1">
    <property type="nucleotide sequence ID" value="NZ_BKAI01000011.1"/>
</dbReference>
<dbReference type="OrthoDB" id="9554597at2"/>